<organism evidence="8 9">
    <name type="scientific">Aplosporella prunicola CBS 121167</name>
    <dbReference type="NCBI Taxonomy" id="1176127"/>
    <lineage>
        <taxon>Eukaryota</taxon>
        <taxon>Fungi</taxon>
        <taxon>Dikarya</taxon>
        <taxon>Ascomycota</taxon>
        <taxon>Pezizomycotina</taxon>
        <taxon>Dothideomycetes</taxon>
        <taxon>Dothideomycetes incertae sedis</taxon>
        <taxon>Botryosphaeriales</taxon>
        <taxon>Aplosporellaceae</taxon>
        <taxon>Aplosporella</taxon>
    </lineage>
</organism>
<dbReference type="PANTHER" id="PTHR14344">
    <property type="entry name" value="WD REPEAT PROTEIN"/>
    <property type="match status" value="1"/>
</dbReference>
<dbReference type="InterPro" id="IPR001680">
    <property type="entry name" value="WD40_rpt"/>
</dbReference>
<keyword evidence="3 7" id="KW-0853">WD repeat</keyword>
<keyword evidence="9" id="KW-1185">Reference proteome</keyword>
<evidence type="ECO:0000256" key="7">
    <source>
        <dbReference type="PROSITE-ProRule" id="PRU00221"/>
    </source>
</evidence>
<evidence type="ECO:0000256" key="3">
    <source>
        <dbReference type="ARBA" id="ARBA00022574"/>
    </source>
</evidence>
<dbReference type="InterPro" id="IPR011047">
    <property type="entry name" value="Quinoprotein_ADH-like_sf"/>
</dbReference>
<accession>A0A6A6B9V4</accession>
<gene>
    <name evidence="8" type="ORF">K452DRAFT_319132</name>
</gene>
<dbReference type="AlphaFoldDB" id="A0A6A6B9V4"/>
<dbReference type="EMBL" id="ML995488">
    <property type="protein sequence ID" value="KAF2140816.1"/>
    <property type="molecule type" value="Genomic_DNA"/>
</dbReference>
<dbReference type="GO" id="GO:0030488">
    <property type="term" value="P:tRNA methylation"/>
    <property type="evidence" value="ECO:0007669"/>
    <property type="project" value="TreeGrafter"/>
</dbReference>
<dbReference type="OrthoDB" id="5594999at2759"/>
<name>A0A6A6B9V4_9PEZI</name>
<proteinExistence type="inferred from homology"/>
<feature type="repeat" description="WD" evidence="7">
    <location>
        <begin position="786"/>
        <end position="820"/>
    </location>
</feature>
<evidence type="ECO:0000256" key="2">
    <source>
        <dbReference type="ARBA" id="ARBA00022490"/>
    </source>
</evidence>
<dbReference type="PROSITE" id="PS50082">
    <property type="entry name" value="WD_REPEATS_2"/>
    <property type="match status" value="2"/>
</dbReference>
<dbReference type="SUPFAM" id="SSF50978">
    <property type="entry name" value="WD40 repeat-like"/>
    <property type="match status" value="2"/>
</dbReference>
<keyword evidence="2" id="KW-0963">Cytoplasm</keyword>
<dbReference type="InterPro" id="IPR036322">
    <property type="entry name" value="WD40_repeat_dom_sf"/>
</dbReference>
<keyword evidence="4" id="KW-0819">tRNA processing</keyword>
<dbReference type="Gene3D" id="2.130.10.10">
    <property type="entry name" value="YVTN repeat-like/Quinoprotein amine dehydrogenase"/>
    <property type="match status" value="3"/>
</dbReference>
<dbReference type="InterPro" id="IPR019775">
    <property type="entry name" value="WD40_repeat_CS"/>
</dbReference>
<evidence type="ECO:0000256" key="4">
    <source>
        <dbReference type="ARBA" id="ARBA00022694"/>
    </source>
</evidence>
<dbReference type="SUPFAM" id="SSF50998">
    <property type="entry name" value="Quinoprotein alcohol dehydrogenase-like"/>
    <property type="match status" value="1"/>
</dbReference>
<evidence type="ECO:0000313" key="9">
    <source>
        <dbReference type="Proteomes" id="UP000799438"/>
    </source>
</evidence>
<evidence type="ECO:0000256" key="1">
    <source>
        <dbReference type="ARBA" id="ARBA00004496"/>
    </source>
</evidence>
<dbReference type="PROSITE" id="PS50294">
    <property type="entry name" value="WD_REPEATS_REGION"/>
    <property type="match status" value="1"/>
</dbReference>
<dbReference type="InterPro" id="IPR051973">
    <property type="entry name" value="tRNA_Anticodon_Mtase-Reg"/>
</dbReference>
<dbReference type="Proteomes" id="UP000799438">
    <property type="component" value="Unassembled WGS sequence"/>
</dbReference>
<dbReference type="InterPro" id="IPR015943">
    <property type="entry name" value="WD40/YVTN_repeat-like_dom_sf"/>
</dbReference>
<dbReference type="Pfam" id="PF00400">
    <property type="entry name" value="WD40"/>
    <property type="match status" value="3"/>
</dbReference>
<protein>
    <submittedName>
        <fullName evidence="8">Uncharacterized protein</fullName>
    </submittedName>
</protein>
<feature type="non-terminal residue" evidence="8">
    <location>
        <position position="1"/>
    </location>
</feature>
<dbReference type="GeneID" id="54301714"/>
<evidence type="ECO:0000313" key="8">
    <source>
        <dbReference type="EMBL" id="KAF2140816.1"/>
    </source>
</evidence>
<dbReference type="GO" id="GO:0005737">
    <property type="term" value="C:cytoplasm"/>
    <property type="evidence" value="ECO:0007669"/>
    <property type="project" value="UniProtKB-SubCell"/>
</dbReference>
<comment type="subcellular location">
    <subcellularLocation>
        <location evidence="1">Cytoplasm</location>
    </subcellularLocation>
</comment>
<evidence type="ECO:0000256" key="5">
    <source>
        <dbReference type="ARBA" id="ARBA00022737"/>
    </source>
</evidence>
<keyword evidence="5" id="KW-0677">Repeat</keyword>
<evidence type="ECO:0000256" key="6">
    <source>
        <dbReference type="ARBA" id="ARBA00038255"/>
    </source>
</evidence>
<dbReference type="PROSITE" id="PS00678">
    <property type="entry name" value="WD_REPEATS_1"/>
    <property type="match status" value="1"/>
</dbReference>
<sequence length="1129" mass="120148">MSPTLHHECTRVPVTALTLHGSHVFAADGPFLRIYNLNDSDLLATERIFRTQAIHGFVPVTATTVLVYGGQYVRLVELIGDHGSGISIKLGPATQVSDWVLAAASFRLCQSGWRSVLVTAHNALILLETGPLPSQSLDLKVLNLTPSSRCILYSADVDWMSETAGQDDWKVLVASGTAFGEILIWSCSMEQTEKPQSRIHHFFTGHEGSIFGVQISPQACLDDVKGARRLLASCSDDRTIRLWDITDLPEHGNLTTDEDPLNLLQDRETGFGANVTSEQDKCLATAWGHTSRVWAMKFAVSESKASTGLDTVRLVSFGEDATSRIWRIDSGNHSAKPHAAATSVNFELVDTKSFHSGKNIWAMDVSAPREDGSFTVVTGGADSAIVTYQWPSTALDYTYPEPSKDAHRCYAFLSSQELVSATNSGQVIKGDVGGGSVTWHVLGQLDELKGFSVAASIPSLGLVFLAGSSGQVYCHKRDGSDLSRVVKVDRKVAGLYASTITVNDEVLVSLTVAPVGAMAVKQFLLSPGPQMNVVRQMTLQLPPKFVVTSALYVAVPGRHLAFVGARHGSVAAFTNIPLDQPADEETHAHTAMYPLQNPETVTSMTWIAAQSDSDTDSSLGHLVSVGRNGRYTSSRIFPDAPALLVHQLSLPFGPNVEGAFIHAATGRLMVYGFRGRHFVLVNTQNEQEVFSIECGGAHRIWAFCPGTAGGTFVWQQAATMKLYSAAAVTHGVVSAGGHGREIKALTASPADPRILATGAEDTTIRVFERDVHDGPSGTGFRSVRVVRKHVTGIQDLQWSPDGRFLFSCGGNEEFFVWRVRRVPVVGVGVVCEAECPSETELSDLRIMGFAVRQTCPNTEGSVEAEAEADADAAFVVAMVYSDSSVRVYAYTSSPTTKLFRLLSSGTYLTSCLTQCAFLSPTCLLTGGTDGHIALWPLPSCTGAAVSSPTADDNAAADDPDAFAFAARAKMHQSAIKTLALAYLGPGTGATLLLTGGDDNALGLSLVRAVDGAEETTATKTLLVPRAHAATITACALVRAAEDGDGGAEAGTEVFWAVTAGNDQRVRVWRVSVDVSREGVEGVEVQRVRNVPSAVADVAGLVVVDGGDGGAVGEVGVVVAGVGMEAWTLR</sequence>
<feature type="repeat" description="WD" evidence="7">
    <location>
        <begin position="203"/>
        <end position="245"/>
    </location>
</feature>
<reference evidence="8" key="1">
    <citation type="journal article" date="2020" name="Stud. Mycol.">
        <title>101 Dothideomycetes genomes: a test case for predicting lifestyles and emergence of pathogens.</title>
        <authorList>
            <person name="Haridas S."/>
            <person name="Albert R."/>
            <person name="Binder M."/>
            <person name="Bloem J."/>
            <person name="Labutti K."/>
            <person name="Salamov A."/>
            <person name="Andreopoulos B."/>
            <person name="Baker S."/>
            <person name="Barry K."/>
            <person name="Bills G."/>
            <person name="Bluhm B."/>
            <person name="Cannon C."/>
            <person name="Castanera R."/>
            <person name="Culley D."/>
            <person name="Daum C."/>
            <person name="Ezra D."/>
            <person name="Gonzalez J."/>
            <person name="Henrissat B."/>
            <person name="Kuo A."/>
            <person name="Liang C."/>
            <person name="Lipzen A."/>
            <person name="Lutzoni F."/>
            <person name="Magnuson J."/>
            <person name="Mondo S."/>
            <person name="Nolan M."/>
            <person name="Ohm R."/>
            <person name="Pangilinan J."/>
            <person name="Park H.-J."/>
            <person name="Ramirez L."/>
            <person name="Alfaro M."/>
            <person name="Sun H."/>
            <person name="Tritt A."/>
            <person name="Yoshinaga Y."/>
            <person name="Zwiers L.-H."/>
            <person name="Turgeon B."/>
            <person name="Goodwin S."/>
            <person name="Spatafora J."/>
            <person name="Crous P."/>
            <person name="Grigoriev I."/>
        </authorList>
    </citation>
    <scope>NUCLEOTIDE SEQUENCE</scope>
    <source>
        <strain evidence="8">CBS 121167</strain>
    </source>
</reference>
<comment type="similarity">
    <text evidence="6">Belongs to the WD repeat WDR6 family.</text>
</comment>
<dbReference type="PANTHER" id="PTHR14344:SF3">
    <property type="entry name" value="WD REPEAT-CONTAINING PROTEIN 6"/>
    <property type="match status" value="1"/>
</dbReference>
<dbReference type="RefSeq" id="XP_033396529.1">
    <property type="nucleotide sequence ID" value="XM_033544218.1"/>
</dbReference>
<dbReference type="SMART" id="SM00320">
    <property type="entry name" value="WD40"/>
    <property type="match status" value="7"/>
</dbReference>